<evidence type="ECO:0008006" key="5">
    <source>
        <dbReference type="Google" id="ProtNLM"/>
    </source>
</evidence>
<keyword evidence="4" id="KW-1185">Reference proteome</keyword>
<protein>
    <recommendedName>
        <fullName evidence="5">Double zinc ribbon</fullName>
    </recommendedName>
</protein>
<dbReference type="RefSeq" id="WP_090303100.1">
    <property type="nucleotide sequence ID" value="NZ_FNFE01000001.1"/>
</dbReference>
<sequence length="143" mass="15065">MSLHVALQVLGLLVGGYLLFVTILAMGPIGLVVFVPLLAIGAVQVYRNQTKESDSDSGSARPNYCRHCGEAVATDAFGEQEDDDQWEVRYCPDCGAPLESATESDRGTDTAAAGAAGRTKNCPDCGAPNDPDRTTCTHCDGEL</sequence>
<dbReference type="Proteomes" id="UP000198882">
    <property type="component" value="Unassembled WGS sequence"/>
</dbReference>
<evidence type="ECO:0000256" key="1">
    <source>
        <dbReference type="SAM" id="MobiDB-lite"/>
    </source>
</evidence>
<dbReference type="AlphaFoldDB" id="A0A1G8TTX4"/>
<evidence type="ECO:0000256" key="2">
    <source>
        <dbReference type="SAM" id="Phobius"/>
    </source>
</evidence>
<evidence type="ECO:0000313" key="3">
    <source>
        <dbReference type="EMBL" id="SDJ44385.1"/>
    </source>
</evidence>
<reference evidence="4" key="1">
    <citation type="submission" date="2016-10" db="EMBL/GenBank/DDBJ databases">
        <authorList>
            <person name="Varghese N."/>
            <person name="Submissions S."/>
        </authorList>
    </citation>
    <scope>NUCLEOTIDE SEQUENCE [LARGE SCALE GENOMIC DNA]</scope>
    <source>
        <strain evidence="4">B4,CECT 8067,JCM 17497</strain>
    </source>
</reference>
<dbReference type="EMBL" id="FNFE01000001">
    <property type="protein sequence ID" value="SDJ44385.1"/>
    <property type="molecule type" value="Genomic_DNA"/>
</dbReference>
<accession>A0A1G8TTX4</accession>
<evidence type="ECO:0000313" key="4">
    <source>
        <dbReference type="Proteomes" id="UP000198882"/>
    </source>
</evidence>
<dbReference type="OrthoDB" id="177608at2157"/>
<keyword evidence="2" id="KW-0812">Transmembrane</keyword>
<keyword evidence="2" id="KW-1133">Transmembrane helix</keyword>
<proteinExistence type="predicted"/>
<feature type="region of interest" description="Disordered" evidence="1">
    <location>
        <begin position="97"/>
        <end position="132"/>
    </location>
</feature>
<keyword evidence="2" id="KW-0472">Membrane</keyword>
<feature type="compositionally biased region" description="Low complexity" evidence="1">
    <location>
        <begin position="109"/>
        <end position="119"/>
    </location>
</feature>
<gene>
    <name evidence="3" type="ORF">SAMN04515672_0582</name>
</gene>
<name>A0A1G8TTX4_9EURY</name>
<feature type="transmembrane region" description="Helical" evidence="2">
    <location>
        <begin position="17"/>
        <end position="43"/>
    </location>
</feature>
<organism evidence="3 4">
    <name type="scientific">Natronorubrum texcoconense</name>
    <dbReference type="NCBI Taxonomy" id="1095776"/>
    <lineage>
        <taxon>Archaea</taxon>
        <taxon>Methanobacteriati</taxon>
        <taxon>Methanobacteriota</taxon>
        <taxon>Stenosarchaea group</taxon>
        <taxon>Halobacteria</taxon>
        <taxon>Halobacteriales</taxon>
        <taxon>Natrialbaceae</taxon>
        <taxon>Natronorubrum</taxon>
    </lineage>
</organism>